<keyword evidence="3" id="KW-1185">Reference proteome</keyword>
<dbReference type="EMBL" id="FXXP01000001">
    <property type="protein sequence ID" value="SMX26675.1"/>
    <property type="molecule type" value="Genomic_DNA"/>
</dbReference>
<protein>
    <recommendedName>
        <fullName evidence="4">Metal-dependent hydrolase</fullName>
    </recommendedName>
</protein>
<reference evidence="3" key="1">
    <citation type="submission" date="2017-05" db="EMBL/GenBank/DDBJ databases">
        <authorList>
            <person name="Rodrigo-Torres L."/>
            <person name="Arahal R. D."/>
            <person name="Lucena T."/>
        </authorList>
    </citation>
    <scope>NUCLEOTIDE SEQUENCE [LARGE SCALE GENOMIC DNA]</scope>
    <source>
        <strain evidence="3">CECT 8649</strain>
    </source>
</reference>
<accession>A0A238J8F9</accession>
<dbReference type="InterPro" id="IPR003226">
    <property type="entry name" value="MYG1_exonuclease"/>
</dbReference>
<name>A0A238J8F9_9RHOB</name>
<organism evidence="2 3">
    <name type="scientific">Pelagimonas phthalicica</name>
    <dbReference type="NCBI Taxonomy" id="1037362"/>
    <lineage>
        <taxon>Bacteria</taxon>
        <taxon>Pseudomonadati</taxon>
        <taxon>Pseudomonadota</taxon>
        <taxon>Alphaproteobacteria</taxon>
        <taxon>Rhodobacterales</taxon>
        <taxon>Roseobacteraceae</taxon>
        <taxon>Pelagimonas</taxon>
    </lineage>
</organism>
<dbReference type="OrthoDB" id="183622at2"/>
<evidence type="ECO:0008006" key="4">
    <source>
        <dbReference type="Google" id="ProtNLM"/>
    </source>
</evidence>
<dbReference type="RefSeq" id="WP_099242678.1">
    <property type="nucleotide sequence ID" value="NZ_FXXP01000001.1"/>
</dbReference>
<dbReference type="GO" id="GO:0005737">
    <property type="term" value="C:cytoplasm"/>
    <property type="evidence" value="ECO:0007669"/>
    <property type="project" value="TreeGrafter"/>
</dbReference>
<dbReference type="Proteomes" id="UP000225972">
    <property type="component" value="Unassembled WGS sequence"/>
</dbReference>
<evidence type="ECO:0000313" key="2">
    <source>
        <dbReference type="EMBL" id="SMX26675.1"/>
    </source>
</evidence>
<evidence type="ECO:0000256" key="1">
    <source>
        <dbReference type="ARBA" id="ARBA00010105"/>
    </source>
</evidence>
<dbReference type="AlphaFoldDB" id="A0A238J8F9"/>
<dbReference type="Pfam" id="PF03690">
    <property type="entry name" value="MYG1_exonuc"/>
    <property type="match status" value="1"/>
</dbReference>
<gene>
    <name evidence="2" type="ORF">TRP8649_00760</name>
</gene>
<dbReference type="PANTHER" id="PTHR11215:SF1">
    <property type="entry name" value="MYG1 EXONUCLEASE"/>
    <property type="match status" value="1"/>
</dbReference>
<evidence type="ECO:0000313" key="3">
    <source>
        <dbReference type="Proteomes" id="UP000225972"/>
    </source>
</evidence>
<proteinExistence type="inferred from homology"/>
<comment type="similarity">
    <text evidence="1">Belongs to the MYG1 family.</text>
</comment>
<sequence length="309" mass="33640">MNPKFLVTHSGGFHADELCSSAVLSQLFPSSKIIRTRDAEWISPSEKKIIYDVGGDYCPEKRIFDHHQRQAPIRDSGAPYSSFGLIWRHYGKAYIQSLNVPADDLDAVFDAVDQEFVLPIDLLDNGAISPSTAAELAPLTLPSLLETLKPVFDAEGEDADDVAFDLALAIAKPLIKAQVMQQAAKRRARSLVFQAVEDAGQSRVLELPMGMPFRAVLDEAGADHLLFVVYPRKQGDWSIGGIRLSDDSFEQRADLPASWAGLTDEKLEQASGVSGATFCHNGLFIAAAKTREAILEMADLAVADALQNA</sequence>
<dbReference type="PANTHER" id="PTHR11215">
    <property type="entry name" value="METAL DEPENDENT HYDROLASE - RELATED"/>
    <property type="match status" value="1"/>
</dbReference>